<sequence length="380" mass="40152">MTTMPAQPSAQTPIAASDVMLELRHLSKRFGSTEVLHDIDLVVPRGSFTVFVGPSGCGKSTLLRLIAGLDAPSDGRILIDGRRVDTLPPAARGVSMVFQSYALYPHMTARRNIGFGLKIAGGSAADIEARVARVAGMLQIGSLLDRKPAELSGGQRQRVAIARAIVRDPKVFLFDEPLSNLDAALRAETRVELARMHADLGATMIHVTHDQVEAMTLADQLVVLNGGRIEQVGPPADLYRRPRSLFVARFLGSPQMNLFTATAMAASHDGTTATPSGATPSGATPSGAMPSGASCIGIRPEDLTLADQGGAAIATGRLIMVEELGETRILHVDIGAASVDGRPVTLRHRPAPPAIGSPVTLTADPADWHPFDSQGQRLPR</sequence>
<feature type="compositionally biased region" description="Polar residues" evidence="5">
    <location>
        <begin position="269"/>
        <end position="284"/>
    </location>
</feature>
<dbReference type="Gene3D" id="2.40.50.100">
    <property type="match status" value="1"/>
</dbReference>
<evidence type="ECO:0000256" key="2">
    <source>
        <dbReference type="ARBA" id="ARBA00022448"/>
    </source>
</evidence>
<feature type="region of interest" description="Disordered" evidence="5">
    <location>
        <begin position="268"/>
        <end position="294"/>
    </location>
</feature>
<dbReference type="InterPro" id="IPR017871">
    <property type="entry name" value="ABC_transporter-like_CS"/>
</dbReference>
<dbReference type="PROSITE" id="PS00211">
    <property type="entry name" value="ABC_TRANSPORTER_1"/>
    <property type="match status" value="1"/>
</dbReference>
<evidence type="ECO:0000256" key="1">
    <source>
        <dbReference type="ARBA" id="ARBA00005417"/>
    </source>
</evidence>
<dbReference type="InterPro" id="IPR013611">
    <property type="entry name" value="Transp-assoc_OB_typ2"/>
</dbReference>
<dbReference type="Proteomes" id="UP000603352">
    <property type="component" value="Unassembled WGS sequence"/>
</dbReference>
<proteinExistence type="inferred from homology"/>
<evidence type="ECO:0000313" key="7">
    <source>
        <dbReference type="EMBL" id="GGB45522.1"/>
    </source>
</evidence>
<evidence type="ECO:0000256" key="4">
    <source>
        <dbReference type="ARBA" id="ARBA00022840"/>
    </source>
</evidence>
<comment type="caution">
    <text evidence="7">The sequence shown here is derived from an EMBL/GenBank/DDBJ whole genome shotgun (WGS) entry which is preliminary data.</text>
</comment>
<evidence type="ECO:0000256" key="5">
    <source>
        <dbReference type="SAM" id="MobiDB-lite"/>
    </source>
</evidence>
<keyword evidence="3" id="KW-0547">Nucleotide-binding</keyword>
<keyword evidence="8" id="KW-1185">Reference proteome</keyword>
<name>A0ABQ1IM45_9PROT</name>
<dbReference type="Pfam" id="PF08402">
    <property type="entry name" value="TOBE_2"/>
    <property type="match status" value="1"/>
</dbReference>
<accession>A0ABQ1IM45</accession>
<dbReference type="Gene3D" id="2.40.50.140">
    <property type="entry name" value="Nucleic acid-binding proteins"/>
    <property type="match status" value="1"/>
</dbReference>
<dbReference type="PANTHER" id="PTHR43875:SF3">
    <property type="entry name" value="MALTOSE_MALTODEXTRIN IMPORT ATP-BINDING PROTEIN MALK"/>
    <property type="match status" value="1"/>
</dbReference>
<evidence type="ECO:0000259" key="6">
    <source>
        <dbReference type="PROSITE" id="PS50893"/>
    </source>
</evidence>
<dbReference type="PANTHER" id="PTHR43875">
    <property type="entry name" value="MALTODEXTRIN IMPORT ATP-BINDING PROTEIN MSMX"/>
    <property type="match status" value="1"/>
</dbReference>
<dbReference type="SUPFAM" id="SSF50331">
    <property type="entry name" value="MOP-like"/>
    <property type="match status" value="1"/>
</dbReference>
<dbReference type="EMBL" id="BMDZ01000033">
    <property type="protein sequence ID" value="GGB45522.1"/>
    <property type="molecule type" value="Genomic_DNA"/>
</dbReference>
<reference evidence="8" key="1">
    <citation type="journal article" date="2019" name="Int. J. Syst. Evol. Microbiol.">
        <title>The Global Catalogue of Microorganisms (GCM) 10K type strain sequencing project: providing services to taxonomists for standard genome sequencing and annotation.</title>
        <authorList>
            <consortium name="The Broad Institute Genomics Platform"/>
            <consortium name="The Broad Institute Genome Sequencing Center for Infectious Disease"/>
            <person name="Wu L."/>
            <person name="Ma J."/>
        </authorList>
    </citation>
    <scope>NUCLEOTIDE SEQUENCE [LARGE SCALE GENOMIC DNA]</scope>
    <source>
        <strain evidence="8">CGMCC 1.10188</strain>
    </source>
</reference>
<organism evidence="7 8">
    <name type="scientific">Tistrella bauzanensis</name>
    <dbReference type="NCBI Taxonomy" id="657419"/>
    <lineage>
        <taxon>Bacteria</taxon>
        <taxon>Pseudomonadati</taxon>
        <taxon>Pseudomonadota</taxon>
        <taxon>Alphaproteobacteria</taxon>
        <taxon>Geminicoccales</taxon>
        <taxon>Geminicoccaceae</taxon>
        <taxon>Tistrella</taxon>
    </lineage>
</organism>
<dbReference type="InterPro" id="IPR047641">
    <property type="entry name" value="ABC_transpr_MalK/UgpC-like"/>
</dbReference>
<dbReference type="InterPro" id="IPR003439">
    <property type="entry name" value="ABC_transporter-like_ATP-bd"/>
</dbReference>
<dbReference type="InterPro" id="IPR003593">
    <property type="entry name" value="AAA+_ATPase"/>
</dbReference>
<keyword evidence="4 7" id="KW-0067">ATP-binding</keyword>
<dbReference type="SUPFAM" id="SSF52540">
    <property type="entry name" value="P-loop containing nucleoside triphosphate hydrolases"/>
    <property type="match status" value="1"/>
</dbReference>
<protein>
    <submittedName>
        <fullName evidence="7">ABC transporter ATP-binding protein</fullName>
    </submittedName>
</protein>
<dbReference type="Pfam" id="PF00005">
    <property type="entry name" value="ABC_tran"/>
    <property type="match status" value="1"/>
</dbReference>
<dbReference type="InterPro" id="IPR008995">
    <property type="entry name" value="Mo/tungstate-bd_C_term_dom"/>
</dbReference>
<comment type="similarity">
    <text evidence="1">Belongs to the ABC transporter superfamily.</text>
</comment>
<evidence type="ECO:0000256" key="3">
    <source>
        <dbReference type="ARBA" id="ARBA00022741"/>
    </source>
</evidence>
<dbReference type="CDD" id="cd03301">
    <property type="entry name" value="ABC_MalK_N"/>
    <property type="match status" value="1"/>
</dbReference>
<dbReference type="InterPro" id="IPR027417">
    <property type="entry name" value="P-loop_NTPase"/>
</dbReference>
<dbReference type="Gene3D" id="3.40.50.300">
    <property type="entry name" value="P-loop containing nucleotide triphosphate hydrolases"/>
    <property type="match status" value="1"/>
</dbReference>
<dbReference type="RefSeq" id="WP_229708110.1">
    <property type="nucleotide sequence ID" value="NZ_BMDZ01000033.1"/>
</dbReference>
<dbReference type="InterPro" id="IPR015855">
    <property type="entry name" value="ABC_transpr_MalK-like"/>
</dbReference>
<feature type="region of interest" description="Disordered" evidence="5">
    <location>
        <begin position="349"/>
        <end position="380"/>
    </location>
</feature>
<dbReference type="SMART" id="SM00382">
    <property type="entry name" value="AAA"/>
    <property type="match status" value="1"/>
</dbReference>
<keyword evidence="2" id="KW-0813">Transport</keyword>
<gene>
    <name evidence="7" type="ORF">GCM10011505_28450</name>
</gene>
<dbReference type="GO" id="GO:0005524">
    <property type="term" value="F:ATP binding"/>
    <property type="evidence" value="ECO:0007669"/>
    <property type="project" value="UniProtKB-KW"/>
</dbReference>
<feature type="domain" description="ABC transporter" evidence="6">
    <location>
        <begin position="21"/>
        <end position="251"/>
    </location>
</feature>
<dbReference type="InterPro" id="IPR012340">
    <property type="entry name" value="NA-bd_OB-fold"/>
</dbReference>
<dbReference type="PROSITE" id="PS50893">
    <property type="entry name" value="ABC_TRANSPORTER_2"/>
    <property type="match status" value="1"/>
</dbReference>
<evidence type="ECO:0000313" key="8">
    <source>
        <dbReference type="Proteomes" id="UP000603352"/>
    </source>
</evidence>